<name>A0ABR3XH35_9PEZI</name>
<evidence type="ECO:0000313" key="8">
    <source>
        <dbReference type="EMBL" id="KAL1875271.1"/>
    </source>
</evidence>
<dbReference type="Pfam" id="PF00134">
    <property type="entry name" value="Cyclin_N"/>
    <property type="match status" value="1"/>
</dbReference>
<dbReference type="CDD" id="cd20512">
    <property type="entry name" value="CYCLIN_CLBs_yeast_rpt2"/>
    <property type="match status" value="1"/>
</dbReference>
<feature type="domain" description="Cyclin-like" evidence="6">
    <location>
        <begin position="445"/>
        <end position="529"/>
    </location>
</feature>
<feature type="region of interest" description="Disordered" evidence="5">
    <location>
        <begin position="182"/>
        <end position="258"/>
    </location>
</feature>
<feature type="compositionally biased region" description="Polar residues" evidence="5">
    <location>
        <begin position="187"/>
        <end position="196"/>
    </location>
</feature>
<dbReference type="CDD" id="cd20568">
    <property type="entry name" value="CYCLIN_CLBs_yeast_rpt1"/>
    <property type="match status" value="1"/>
</dbReference>
<feature type="region of interest" description="Disordered" evidence="5">
    <location>
        <begin position="1"/>
        <end position="23"/>
    </location>
</feature>
<organism evidence="8 9">
    <name type="scientific">Phialemonium thermophilum</name>
    <dbReference type="NCBI Taxonomy" id="223376"/>
    <lineage>
        <taxon>Eukaryota</taxon>
        <taxon>Fungi</taxon>
        <taxon>Dikarya</taxon>
        <taxon>Ascomycota</taxon>
        <taxon>Pezizomycotina</taxon>
        <taxon>Sordariomycetes</taxon>
        <taxon>Sordariomycetidae</taxon>
        <taxon>Cephalothecales</taxon>
        <taxon>Cephalothecaceae</taxon>
        <taxon>Phialemonium</taxon>
    </lineage>
</organism>
<protein>
    <recommendedName>
        <fullName evidence="10">Cyclin N-terminal domain-containing protein</fullName>
    </recommendedName>
</protein>
<evidence type="ECO:0000256" key="4">
    <source>
        <dbReference type="RuleBase" id="RU000383"/>
    </source>
</evidence>
<gene>
    <name evidence="8" type="ORF">VTK73DRAFT_10227</name>
</gene>
<proteinExistence type="inferred from homology"/>
<feature type="region of interest" description="Disordered" evidence="5">
    <location>
        <begin position="136"/>
        <end position="167"/>
    </location>
</feature>
<dbReference type="SUPFAM" id="SSF47954">
    <property type="entry name" value="Cyclin-like"/>
    <property type="match status" value="2"/>
</dbReference>
<dbReference type="PROSITE" id="PS00292">
    <property type="entry name" value="CYCLINS"/>
    <property type="match status" value="1"/>
</dbReference>
<dbReference type="SMART" id="SM01332">
    <property type="entry name" value="Cyclin_C"/>
    <property type="match status" value="1"/>
</dbReference>
<dbReference type="Pfam" id="PF02984">
    <property type="entry name" value="Cyclin_C"/>
    <property type="match status" value="1"/>
</dbReference>
<dbReference type="Gene3D" id="1.10.472.10">
    <property type="entry name" value="Cyclin-like"/>
    <property type="match status" value="2"/>
</dbReference>
<feature type="compositionally biased region" description="Low complexity" evidence="5">
    <location>
        <begin position="136"/>
        <end position="151"/>
    </location>
</feature>
<keyword evidence="2 4" id="KW-0195">Cyclin</keyword>
<dbReference type="InterPro" id="IPR039361">
    <property type="entry name" value="Cyclin"/>
</dbReference>
<evidence type="ECO:0000256" key="1">
    <source>
        <dbReference type="ARBA" id="ARBA00022618"/>
    </source>
</evidence>
<dbReference type="InterPro" id="IPR013763">
    <property type="entry name" value="Cyclin-like_dom"/>
</dbReference>
<dbReference type="InterPro" id="IPR048258">
    <property type="entry name" value="Cyclins_cyclin-box"/>
</dbReference>
<evidence type="ECO:0000256" key="5">
    <source>
        <dbReference type="SAM" id="MobiDB-lite"/>
    </source>
</evidence>
<evidence type="ECO:0008006" key="10">
    <source>
        <dbReference type="Google" id="ProtNLM"/>
    </source>
</evidence>
<evidence type="ECO:0000259" key="6">
    <source>
        <dbReference type="SMART" id="SM00385"/>
    </source>
</evidence>
<accession>A0ABR3XH35</accession>
<feature type="domain" description="Cyclin C-terminal" evidence="7">
    <location>
        <begin position="538"/>
        <end position="653"/>
    </location>
</feature>
<sequence length="696" mass="77264">MDAKPYRPLRGVPLSNIGTTENRQSNHILHQRYKSVGNIKNLAANGSIGSTATVCGGLNIGPKRPVLVGQNVTLKPLGDGEVKEQVKERAATLSHDMMDKENIPLASEGFLRPAQRPFNYSAKQVVSIASTSTTYPPTTAATKPTAANAQTRAIDSQPHPTAKPSLTKRATVIFQDGQSDMDLASHAHTSPSSSQLPAVETQPIKSNDKQVVRNPRQYKSQPQLRVDQRAPVRTQSHQHLPKVDDLTPPFDDAATEDSYEDAVEHLPAAAEKPLGSEQSEIIEAVSVSTSTSVVVSGSQSSIVPNTGSSFTQVGDLAHMPRIPEPEEYWDDDDEEEYYDEQGYTTAHSYRSHGDNTTGGATTVLAPKITTKVLKELEMAKAIVESTLNEDDVEEEAWDVSMVAEYGDEIFEYMRDLETKSSMLPNRHYMDIQTELQWSMRSVLMDWLVQVHQRFSLLPETLFLAVNCIDRFLSVKVISLTKLQLVGATAILVAAKYEEINCPSVQEIVYMVDGGYTADEILKAERFMLSMLEFELGWPGPMSFLRRISKADDYDLETRTLAKYFLEVTIMDERFVGSPPSFLAAGAHCLARMMLRKGDWSPAHVHYSGYTLTQIKHLVALILQCCQDPRKHHNAVFEKYGSSKYQRASSFVEVEIKMGFAPSFMPNASRISQWSLEIPALTGYQNRDLACTIPIEG</sequence>
<dbReference type="InterPro" id="IPR006671">
    <property type="entry name" value="Cyclin_N"/>
</dbReference>
<evidence type="ECO:0000313" key="9">
    <source>
        <dbReference type="Proteomes" id="UP001586593"/>
    </source>
</evidence>
<keyword evidence="3" id="KW-0131">Cell cycle</keyword>
<keyword evidence="9" id="KW-1185">Reference proteome</keyword>
<comment type="similarity">
    <text evidence="4">Belongs to the cyclin family.</text>
</comment>
<feature type="domain" description="Cyclin-like" evidence="6">
    <location>
        <begin position="542"/>
        <end position="623"/>
    </location>
</feature>
<dbReference type="Proteomes" id="UP001586593">
    <property type="component" value="Unassembled WGS sequence"/>
</dbReference>
<evidence type="ECO:0000259" key="7">
    <source>
        <dbReference type="SMART" id="SM01332"/>
    </source>
</evidence>
<evidence type="ECO:0000256" key="2">
    <source>
        <dbReference type="ARBA" id="ARBA00023127"/>
    </source>
</evidence>
<dbReference type="SMART" id="SM00385">
    <property type="entry name" value="CYCLIN"/>
    <property type="match status" value="2"/>
</dbReference>
<dbReference type="EMBL" id="JAZHXJ010000095">
    <property type="protein sequence ID" value="KAL1875271.1"/>
    <property type="molecule type" value="Genomic_DNA"/>
</dbReference>
<keyword evidence="1" id="KW-0132">Cell division</keyword>
<comment type="caution">
    <text evidence="8">The sequence shown here is derived from an EMBL/GenBank/DDBJ whole genome shotgun (WGS) entry which is preliminary data.</text>
</comment>
<reference evidence="8 9" key="1">
    <citation type="journal article" date="2024" name="Commun. Biol.">
        <title>Comparative genomic analysis of thermophilic fungi reveals convergent evolutionary adaptations and gene losses.</title>
        <authorList>
            <person name="Steindorff A.S."/>
            <person name="Aguilar-Pontes M.V."/>
            <person name="Robinson A.J."/>
            <person name="Andreopoulos B."/>
            <person name="LaButti K."/>
            <person name="Kuo A."/>
            <person name="Mondo S."/>
            <person name="Riley R."/>
            <person name="Otillar R."/>
            <person name="Haridas S."/>
            <person name="Lipzen A."/>
            <person name="Grimwood J."/>
            <person name="Schmutz J."/>
            <person name="Clum A."/>
            <person name="Reid I.D."/>
            <person name="Moisan M.C."/>
            <person name="Butler G."/>
            <person name="Nguyen T.T.M."/>
            <person name="Dewar K."/>
            <person name="Conant G."/>
            <person name="Drula E."/>
            <person name="Henrissat B."/>
            <person name="Hansel C."/>
            <person name="Singer S."/>
            <person name="Hutchinson M.I."/>
            <person name="de Vries R.P."/>
            <person name="Natvig D.O."/>
            <person name="Powell A.J."/>
            <person name="Tsang A."/>
            <person name="Grigoriev I.V."/>
        </authorList>
    </citation>
    <scope>NUCLEOTIDE SEQUENCE [LARGE SCALE GENOMIC DNA]</scope>
    <source>
        <strain evidence="8 9">ATCC 24622</strain>
    </source>
</reference>
<dbReference type="InterPro" id="IPR004367">
    <property type="entry name" value="Cyclin_C-dom"/>
</dbReference>
<dbReference type="PANTHER" id="PTHR10177">
    <property type="entry name" value="CYCLINS"/>
    <property type="match status" value="1"/>
</dbReference>
<dbReference type="InterPro" id="IPR036915">
    <property type="entry name" value="Cyclin-like_sf"/>
</dbReference>
<evidence type="ECO:0000256" key="3">
    <source>
        <dbReference type="ARBA" id="ARBA00023306"/>
    </source>
</evidence>